<comment type="caution">
    <text evidence="1">The sequence shown here is derived from an EMBL/GenBank/DDBJ whole genome shotgun (WGS) entry which is preliminary data.</text>
</comment>
<organism evidence="1 2">
    <name type="scientific">Colwellia echini</name>
    <dbReference type="NCBI Taxonomy" id="1982103"/>
    <lineage>
        <taxon>Bacteria</taxon>
        <taxon>Pseudomonadati</taxon>
        <taxon>Pseudomonadota</taxon>
        <taxon>Gammaproteobacteria</taxon>
        <taxon>Alteromonadales</taxon>
        <taxon>Colwelliaceae</taxon>
        <taxon>Colwellia</taxon>
    </lineage>
</organism>
<dbReference type="Proteomes" id="UP000815846">
    <property type="component" value="Unassembled WGS sequence"/>
</dbReference>
<name>A0ABY3N024_9GAMM</name>
<dbReference type="EMBL" id="PJAI02000002">
    <property type="protein sequence ID" value="TYK66846.1"/>
    <property type="molecule type" value="Genomic_DNA"/>
</dbReference>
<proteinExistence type="predicted"/>
<dbReference type="PROSITE" id="PS51257">
    <property type="entry name" value="PROKAR_LIPOPROTEIN"/>
    <property type="match status" value="1"/>
</dbReference>
<evidence type="ECO:0000313" key="1">
    <source>
        <dbReference type="EMBL" id="TYK66846.1"/>
    </source>
</evidence>
<dbReference type="RefSeq" id="WP_101344493.1">
    <property type="nucleotide sequence ID" value="NZ_PJAI02000002.1"/>
</dbReference>
<gene>
    <name evidence="1" type="ORF">CWS31_003420</name>
</gene>
<dbReference type="SUPFAM" id="SSF81901">
    <property type="entry name" value="HCP-like"/>
    <property type="match status" value="1"/>
</dbReference>
<protein>
    <submittedName>
        <fullName evidence="1">DUF2989 domain-containing protein</fullName>
    </submittedName>
</protein>
<accession>A0ABY3N024</accession>
<sequence>MINFKQLPLFQANLKISFGILFFSFLTAACSDKVNVTELCDNNVEFCDQIRADNWCKAERISLLVNHDRVKNNNRDDDKYKLLITYEGYIKCMSLAAQIQHIKLKEKTTKRINNLNNAQANFAQLSTEVAHSNHPHILYYLWSRNTNEQALAELLVLEGTEALNNSTSQYHLATYYVKRDRKKTLGLLYRALELHEPDTTLNPEILETLATIFTNKKQYKQAYIWLRAYQLLLEKPNKMLEQSLKSYQVVGDLNTEFLDDVASSTLDKILAGKFTSPNY</sequence>
<dbReference type="Pfam" id="PF11207">
    <property type="entry name" value="DUF2989"/>
    <property type="match status" value="1"/>
</dbReference>
<evidence type="ECO:0000313" key="2">
    <source>
        <dbReference type="Proteomes" id="UP000815846"/>
    </source>
</evidence>
<keyword evidence="2" id="KW-1185">Reference proteome</keyword>
<dbReference type="InterPro" id="IPR021372">
    <property type="entry name" value="DUF2989"/>
</dbReference>
<reference evidence="1 2" key="1">
    <citation type="submission" date="2019-08" db="EMBL/GenBank/DDBJ databases">
        <title>Microbe sample from Colwellia echini.</title>
        <authorList>
            <person name="Christiansen L."/>
            <person name="Pathiraja D."/>
            <person name="Schultz-Johansen M."/>
            <person name="Choi I.-G."/>
            <person name="Stougaard P."/>
        </authorList>
    </citation>
    <scope>NUCLEOTIDE SEQUENCE [LARGE SCALE GENOMIC DNA]</scope>
    <source>
        <strain evidence="1 2">A3</strain>
    </source>
</reference>